<organism evidence="1 2">
    <name type="scientific">Labeo rohita</name>
    <name type="common">Indian major carp</name>
    <name type="synonym">Cyprinus rohita</name>
    <dbReference type="NCBI Taxonomy" id="84645"/>
    <lineage>
        <taxon>Eukaryota</taxon>
        <taxon>Metazoa</taxon>
        <taxon>Chordata</taxon>
        <taxon>Craniata</taxon>
        <taxon>Vertebrata</taxon>
        <taxon>Euteleostomi</taxon>
        <taxon>Actinopterygii</taxon>
        <taxon>Neopterygii</taxon>
        <taxon>Teleostei</taxon>
        <taxon>Ostariophysi</taxon>
        <taxon>Cypriniformes</taxon>
        <taxon>Cyprinidae</taxon>
        <taxon>Labeoninae</taxon>
        <taxon>Labeonini</taxon>
        <taxon>Labeo</taxon>
    </lineage>
</organism>
<reference evidence="1 2" key="1">
    <citation type="submission" date="2018-03" db="EMBL/GenBank/DDBJ databases">
        <title>Draft genome sequence of Rohu Carp (Labeo rohita).</title>
        <authorList>
            <person name="Das P."/>
            <person name="Kushwaha B."/>
            <person name="Joshi C.G."/>
            <person name="Kumar D."/>
            <person name="Nagpure N.S."/>
            <person name="Sahoo L."/>
            <person name="Das S.P."/>
            <person name="Bit A."/>
            <person name="Patnaik S."/>
            <person name="Meher P.K."/>
            <person name="Jayasankar P."/>
            <person name="Koringa P.G."/>
            <person name="Patel N.V."/>
            <person name="Hinsu A.T."/>
            <person name="Kumar R."/>
            <person name="Pandey M."/>
            <person name="Agarwal S."/>
            <person name="Srivastava S."/>
            <person name="Singh M."/>
            <person name="Iquebal M.A."/>
            <person name="Jaiswal S."/>
            <person name="Angadi U.B."/>
            <person name="Kumar N."/>
            <person name="Raza M."/>
            <person name="Shah T.M."/>
            <person name="Rai A."/>
            <person name="Jena J.K."/>
        </authorList>
    </citation>
    <scope>NUCLEOTIDE SEQUENCE [LARGE SCALE GENOMIC DNA]</scope>
    <source>
        <strain evidence="1">DASCIFA01</strain>
        <tissue evidence="1">Testis</tissue>
    </source>
</reference>
<comment type="caution">
    <text evidence="1">The sequence shown here is derived from an EMBL/GenBank/DDBJ whole genome shotgun (WGS) entry which is preliminary data.</text>
</comment>
<evidence type="ECO:0000313" key="1">
    <source>
        <dbReference type="EMBL" id="RXN19228.1"/>
    </source>
</evidence>
<sequence>MTLHSGALTNAHLMEMVFDRLEGGNSFQDVEEFLEALSRSSQDLDINPVVRDIMMNRTFAIISLHFADFLSYDWVSWFTVKLVPLLPSLTAEMLQTVTANTDCNAYNVIVGALSSVFGQMTSLRQQELTQVMLGYLKQHHPWSSTCGSSTSSLSAWLEESFGKFSIYVDYKDLREINTGFDSFEALDLLSTSQVAQLTLGSGALNSAALINMVFERLENGNSFQNAEEFFVALTKTSQDLDINPVVRDIMMNRTFAIISLHFADFATDDWVSWFTVKLTLLLPSLTAEMLQTATSHTDCDEYHIIVGALSSVFDHMTSLRQQELAPVLLGYLKQRRASGSTCGSDTSSLRAWLEESFGKFSIYVDYKDLREINTGFDSFEALDLLSTSQVAQLTLGSGALNSAALINMVFERLENGNSFQNAEEFFVALTQTSQDLDINPVVRDIMMNRTFAIISLHFADFATDDWVSWFTVKLTLLLPSLTAEMLQTATSHTDCGEYHIIVGALSSVFDHMTSLRQQELAPVLLGYLKQRRASGSTCGSDTSSLSAWLEESFGKFSIYVDYTDLREINTGFDSFEALDLLSTSQVAQLTLGSGALNSAALINMVFERLENGNSFQNAEEFFVALTQTSQDLDINPVVRDIMMNRTFAIISLHFADFATDDWVSWFTVKLTLLLPSLTAEMLQTATSHTDCGEYHIIVGALSSVFDHMTSLRQQELAPVLLGYLKQRRASGSTCGSDTSSLSAWLEESFGKFSIYVDYKDLREINTGFDSFEALDLLSTSQVAQLTLGSGALNSAALINMVFERLENGNSFQNAEEFFVALTQTSQDLDINPVVRDIMMNRTFAIISLHFADFATDDWVSWFTVKLTLLLPSLTAEMLQTATSHTDCGEYHIIVGALSSVFDHMTSLRQQELAPVLLGYLKQRRASGSTCGSDTSSLSAWLEESFGKFSIYVDYKDLREINTGFDSFEALDLLSTSQVAQLTLGSGALNSAALINMVFERLENGNSFQNAEEFFVALTQTSQDLDINPVVRDIMMNRTFAIISLHFADFATDDWVSWFTVKLTLLLPSLTAEMLQTATSHTDCGEYHIIVGALSSVFDHMTSLRQQELAPVLLGYLKQRRASGSTCGSDTSSLSAWLEESFGKFSIYVDYKDLREINTGFDSFEALDLLSTSQVAQLTLGSGALNSAALINMVFERLENGNSFQNAEEFFVALTQTSQDLDINPVVRDIMMNRTFAIISLHFADFATDDWVSWFTVKLTLLLPSLTAEMLQTATSHTDCGEYHIIVGALSSVFDHMTSLRQQELAPVLLGYLKQRRASGSTCGSDTSSLSAWLEESFGKFSIYVDYKDLREINTGFDSFEALDLLSTSQVAQLTLGSGALNSAALINMVFERLENGNSFQNAEEFFVALTQTSQDLDINPVVRDIMMNRTFAIISLHFADFATDDWVSWFTVKLTLLLPSLTAEMLQTATSHTDCGEYHIIVGALSSVFDHMTSLRQQELAPVLLGYLKQRRASGSTCGSDTSSLSAWLEESFGKFSIYVDYKDLREINTGFDSFEALDLLSTSQVAQLTLGSGALNSAALINMVFERLENGNSFQNAEEFFVALTQTSQDLDINPVVRDIMMNRTFAIISLHFADFATDDWVSWFTVKLTLLLPSLTAEMLQTAPSHTDCGEYHIIVGALSSVFDHMTSLRQQELAPVLVGYLKVNNETAQSSLPGNLWDPFP</sequence>
<accession>A0A498MDF9</accession>
<dbReference type="Proteomes" id="UP000290572">
    <property type="component" value="Unassembled WGS sequence"/>
</dbReference>
<proteinExistence type="predicted"/>
<protein>
    <submittedName>
        <fullName evidence="1">Putative threonine-rich GPI-anchored glyco isoform X2</fullName>
    </submittedName>
</protein>
<dbReference type="EMBL" id="QBIY01012677">
    <property type="protein sequence ID" value="RXN19228.1"/>
    <property type="molecule type" value="Genomic_DNA"/>
</dbReference>
<gene>
    <name evidence="1" type="ORF">ROHU_007323</name>
</gene>
<name>A0A498MDF9_LABRO</name>
<keyword evidence="2" id="KW-1185">Reference proteome</keyword>
<evidence type="ECO:0000313" key="2">
    <source>
        <dbReference type="Proteomes" id="UP000290572"/>
    </source>
</evidence>